<keyword evidence="2" id="KW-1185">Reference proteome</keyword>
<name>A0A4R6IEY5_9SPHI</name>
<accession>A0A4R6IEY5</accession>
<proteinExistence type="predicted"/>
<dbReference type="AlphaFoldDB" id="A0A4R6IEY5"/>
<protein>
    <submittedName>
        <fullName evidence="1">Uncharacterized protein</fullName>
    </submittedName>
</protein>
<sequence length="184" mass="21182">MLVSVLFTSVLLGACSNANEKPQLPMVPINQRSADVRYSALQKIADQNINKWIGDNIEEVRFLKECTWKVDDEIFFNTRKDRAYLLLLIQDNDTSAALDYVYVLYAAQNMSKWTIYFAGLPTFVIPRDRMPQVGKVAMGKLAEFGRQEIRKGYFGSNGQIDDKFVNATFSEELKARHLEFLRKR</sequence>
<dbReference type="Proteomes" id="UP000295499">
    <property type="component" value="Unassembled WGS sequence"/>
</dbReference>
<reference evidence="1 2" key="1">
    <citation type="submission" date="2019-03" db="EMBL/GenBank/DDBJ databases">
        <title>Genomic Encyclopedia of Archaeal and Bacterial Type Strains, Phase II (KMG-II): from individual species to whole genera.</title>
        <authorList>
            <person name="Goeker M."/>
        </authorList>
    </citation>
    <scope>NUCLEOTIDE SEQUENCE [LARGE SCALE GENOMIC DNA]</scope>
    <source>
        <strain evidence="1 2">DSM 19034</strain>
    </source>
</reference>
<comment type="caution">
    <text evidence="1">The sequence shown here is derived from an EMBL/GenBank/DDBJ whole genome shotgun (WGS) entry which is preliminary data.</text>
</comment>
<dbReference type="EMBL" id="SNWM01000005">
    <property type="protein sequence ID" value="TDO20228.1"/>
    <property type="molecule type" value="Genomic_DNA"/>
</dbReference>
<evidence type="ECO:0000313" key="1">
    <source>
        <dbReference type="EMBL" id="TDO20228.1"/>
    </source>
</evidence>
<evidence type="ECO:0000313" key="2">
    <source>
        <dbReference type="Proteomes" id="UP000295499"/>
    </source>
</evidence>
<organism evidence="1 2">
    <name type="scientific">Pedobacter duraquae</name>
    <dbReference type="NCBI Taxonomy" id="425511"/>
    <lineage>
        <taxon>Bacteria</taxon>
        <taxon>Pseudomonadati</taxon>
        <taxon>Bacteroidota</taxon>
        <taxon>Sphingobacteriia</taxon>
        <taxon>Sphingobacteriales</taxon>
        <taxon>Sphingobacteriaceae</taxon>
        <taxon>Pedobacter</taxon>
    </lineage>
</organism>
<gene>
    <name evidence="1" type="ORF">CLV32_3988</name>
</gene>